<evidence type="ECO:0000259" key="16">
    <source>
        <dbReference type="PROSITE" id="PS50112"/>
    </source>
</evidence>
<dbReference type="FunFam" id="1.10.287.130:FF:000038">
    <property type="entry name" value="Sensory transduction histidine kinase"/>
    <property type="match status" value="1"/>
</dbReference>
<dbReference type="HOGENOM" id="CLU_248973_0_0_0"/>
<accession>A0A0S6W9P0</accession>
<feature type="domain" description="PAC" evidence="17">
    <location>
        <begin position="826"/>
        <end position="876"/>
    </location>
</feature>
<name>A0A0S6W9P0_VECG1</name>
<dbReference type="SMART" id="SM00091">
    <property type="entry name" value="PAS"/>
    <property type="match status" value="6"/>
</dbReference>
<keyword evidence="9" id="KW-0902">Two-component regulatory system</keyword>
<comment type="subcellular location">
    <subcellularLocation>
        <location evidence="2">Membrane</location>
    </subcellularLocation>
</comment>
<feature type="modified residue" description="4-aspartylphosphate" evidence="12">
    <location>
        <position position="1322"/>
    </location>
</feature>
<feature type="domain" description="PAC" evidence="17">
    <location>
        <begin position="404"/>
        <end position="456"/>
    </location>
</feature>
<evidence type="ECO:0000256" key="5">
    <source>
        <dbReference type="ARBA" id="ARBA00022679"/>
    </source>
</evidence>
<proteinExistence type="predicted"/>
<dbReference type="SUPFAM" id="SSF55874">
    <property type="entry name" value="ATPase domain of HSP90 chaperone/DNA topoisomerase II/histidine kinase"/>
    <property type="match status" value="1"/>
</dbReference>
<evidence type="ECO:0000313" key="18">
    <source>
        <dbReference type="EMBL" id="GAK54977.1"/>
    </source>
</evidence>
<evidence type="ECO:0000256" key="4">
    <source>
        <dbReference type="ARBA" id="ARBA00022553"/>
    </source>
</evidence>
<dbReference type="SUPFAM" id="SSF55785">
    <property type="entry name" value="PYP-like sensor domain (PAS domain)"/>
    <property type="match status" value="6"/>
</dbReference>
<dbReference type="InterPro" id="IPR005467">
    <property type="entry name" value="His_kinase_dom"/>
</dbReference>
<dbReference type="InterPro" id="IPR004358">
    <property type="entry name" value="Sig_transdc_His_kin-like_C"/>
</dbReference>
<dbReference type="CDD" id="cd16922">
    <property type="entry name" value="HATPase_EvgS-ArcB-TorS-like"/>
    <property type="match status" value="1"/>
</dbReference>
<evidence type="ECO:0000256" key="7">
    <source>
        <dbReference type="ARBA" id="ARBA00022777"/>
    </source>
</evidence>
<dbReference type="Gene3D" id="3.40.50.2300">
    <property type="match status" value="1"/>
</dbReference>
<dbReference type="CDD" id="cd00130">
    <property type="entry name" value="PAS"/>
    <property type="match status" value="4"/>
</dbReference>
<keyword evidence="4 12" id="KW-0597">Phosphoprotein</keyword>
<dbReference type="GO" id="GO:0016020">
    <property type="term" value="C:membrane"/>
    <property type="evidence" value="ECO:0007669"/>
    <property type="project" value="UniProtKB-SubCell"/>
</dbReference>
<reference evidence="18" key="1">
    <citation type="journal article" date="2015" name="PeerJ">
        <title>First genomic representation of candidate bacterial phylum KSB3 points to enhanced environmental sensing as a trigger of wastewater bulking.</title>
        <authorList>
            <person name="Sekiguchi Y."/>
            <person name="Ohashi A."/>
            <person name="Parks D.H."/>
            <person name="Yamauchi T."/>
            <person name="Tyson G.W."/>
            <person name="Hugenholtz P."/>
        </authorList>
    </citation>
    <scope>NUCLEOTIDE SEQUENCE [LARGE SCALE GENOMIC DNA]</scope>
</reference>
<dbReference type="PROSITE" id="PS50109">
    <property type="entry name" value="HIS_KIN"/>
    <property type="match status" value="1"/>
</dbReference>
<dbReference type="CDD" id="cd17546">
    <property type="entry name" value="REC_hyHK_CKI1_RcsC-like"/>
    <property type="match status" value="1"/>
</dbReference>
<dbReference type="FunFam" id="3.30.565.10:FF:000010">
    <property type="entry name" value="Sensor histidine kinase RcsC"/>
    <property type="match status" value="1"/>
</dbReference>
<dbReference type="PROSITE" id="PS50113">
    <property type="entry name" value="PAC"/>
    <property type="match status" value="5"/>
</dbReference>
<evidence type="ECO:0000313" key="19">
    <source>
        <dbReference type="Proteomes" id="UP000030661"/>
    </source>
</evidence>
<keyword evidence="7 18" id="KW-0418">Kinase</keyword>
<feature type="domain" description="PAC" evidence="17">
    <location>
        <begin position="951"/>
        <end position="1003"/>
    </location>
</feature>
<dbReference type="InterPro" id="IPR035965">
    <property type="entry name" value="PAS-like_dom_sf"/>
</dbReference>
<keyword evidence="13" id="KW-0175">Coiled coil</keyword>
<dbReference type="PROSITE" id="PS50112">
    <property type="entry name" value="PAS"/>
    <property type="match status" value="6"/>
</dbReference>
<dbReference type="Proteomes" id="UP000030661">
    <property type="component" value="Unassembled WGS sequence"/>
</dbReference>
<dbReference type="Pfam" id="PF00989">
    <property type="entry name" value="PAS"/>
    <property type="match status" value="2"/>
</dbReference>
<evidence type="ECO:0000259" key="17">
    <source>
        <dbReference type="PROSITE" id="PS50113"/>
    </source>
</evidence>
<keyword evidence="10" id="KW-0472">Membrane</keyword>
<feature type="domain" description="PAS" evidence="16">
    <location>
        <begin position="585"/>
        <end position="619"/>
    </location>
</feature>
<dbReference type="CDD" id="cd00082">
    <property type="entry name" value="HisKA"/>
    <property type="match status" value="1"/>
</dbReference>
<dbReference type="SMART" id="SM00388">
    <property type="entry name" value="HisKA"/>
    <property type="match status" value="1"/>
</dbReference>
<evidence type="ECO:0000256" key="6">
    <source>
        <dbReference type="ARBA" id="ARBA00022741"/>
    </source>
</evidence>
<keyword evidence="6" id="KW-0547">Nucleotide-binding</keyword>
<dbReference type="SMART" id="SM00086">
    <property type="entry name" value="PAC"/>
    <property type="match status" value="4"/>
</dbReference>
<dbReference type="SMART" id="SM00448">
    <property type="entry name" value="REC"/>
    <property type="match status" value="1"/>
</dbReference>
<feature type="domain" description="PAS" evidence="16">
    <location>
        <begin position="165"/>
        <end position="235"/>
    </location>
</feature>
<evidence type="ECO:0000259" key="15">
    <source>
        <dbReference type="PROSITE" id="PS50110"/>
    </source>
</evidence>
<dbReference type="PANTHER" id="PTHR43047:SF64">
    <property type="entry name" value="HISTIDINE KINASE CONTAINING CHEY-HOMOLOGOUS RECEIVER DOMAIN AND PAS DOMAIN-RELATED"/>
    <property type="match status" value="1"/>
</dbReference>
<feature type="coiled-coil region" evidence="13">
    <location>
        <begin position="279"/>
        <end position="310"/>
    </location>
</feature>
<dbReference type="SMART" id="SM00065">
    <property type="entry name" value="GAF"/>
    <property type="match status" value="1"/>
</dbReference>
<dbReference type="InterPro" id="IPR011006">
    <property type="entry name" value="CheY-like_superfamily"/>
</dbReference>
<dbReference type="InterPro" id="IPR013767">
    <property type="entry name" value="PAS_fold"/>
</dbReference>
<evidence type="ECO:0000259" key="14">
    <source>
        <dbReference type="PROSITE" id="PS50109"/>
    </source>
</evidence>
<dbReference type="EC" id="2.7.13.3" evidence="3"/>
<dbReference type="PROSITE" id="PS50110">
    <property type="entry name" value="RESPONSE_REGULATORY"/>
    <property type="match status" value="1"/>
</dbReference>
<dbReference type="Pfam" id="PF00512">
    <property type="entry name" value="HisKA"/>
    <property type="match status" value="1"/>
</dbReference>
<evidence type="ECO:0000256" key="12">
    <source>
        <dbReference type="PROSITE-ProRule" id="PRU00169"/>
    </source>
</evidence>
<feature type="coiled-coil region" evidence="13">
    <location>
        <begin position="701"/>
        <end position="746"/>
    </location>
</feature>
<dbReference type="PRINTS" id="PR00344">
    <property type="entry name" value="BCTRLSENSOR"/>
</dbReference>
<dbReference type="InterPro" id="IPR036890">
    <property type="entry name" value="HATPase_C_sf"/>
</dbReference>
<dbReference type="InterPro" id="IPR003594">
    <property type="entry name" value="HATPase_dom"/>
</dbReference>
<evidence type="ECO:0000256" key="9">
    <source>
        <dbReference type="ARBA" id="ARBA00023012"/>
    </source>
</evidence>
<feature type="domain" description="PAS" evidence="16">
    <location>
        <begin position="328"/>
        <end position="399"/>
    </location>
</feature>
<comment type="catalytic activity">
    <reaction evidence="1">
        <text>ATP + protein L-histidine = ADP + protein N-phospho-L-histidine.</text>
        <dbReference type="EC" id="2.7.13.3"/>
    </reaction>
</comment>
<feature type="domain" description="PAS" evidence="16">
    <location>
        <begin position="877"/>
        <end position="948"/>
    </location>
</feature>
<gene>
    <name evidence="18" type="ORF">U27_01808</name>
</gene>
<dbReference type="GO" id="GO:0005524">
    <property type="term" value="F:ATP binding"/>
    <property type="evidence" value="ECO:0007669"/>
    <property type="project" value="UniProtKB-KW"/>
</dbReference>
<keyword evidence="8" id="KW-0067">ATP-binding</keyword>
<keyword evidence="19" id="KW-1185">Reference proteome</keyword>
<dbReference type="GO" id="GO:0006355">
    <property type="term" value="P:regulation of DNA-templated transcription"/>
    <property type="evidence" value="ECO:0007669"/>
    <property type="project" value="InterPro"/>
</dbReference>
<dbReference type="SUPFAM" id="SSF47384">
    <property type="entry name" value="Homodimeric domain of signal transducing histidine kinase"/>
    <property type="match status" value="1"/>
</dbReference>
<dbReference type="Gene3D" id="3.30.565.10">
    <property type="entry name" value="Histidine kinase-like ATPase, C-terminal domain"/>
    <property type="match status" value="1"/>
</dbReference>
<dbReference type="Pfam" id="PF02518">
    <property type="entry name" value="HATPase_c"/>
    <property type="match status" value="1"/>
</dbReference>
<evidence type="ECO:0000256" key="1">
    <source>
        <dbReference type="ARBA" id="ARBA00000085"/>
    </source>
</evidence>
<dbReference type="eggNOG" id="COG3706">
    <property type="taxonomic scope" value="Bacteria"/>
</dbReference>
<dbReference type="NCBIfam" id="TIGR00229">
    <property type="entry name" value="sensory_box"/>
    <property type="match status" value="6"/>
</dbReference>
<dbReference type="Gene3D" id="1.10.287.130">
    <property type="match status" value="1"/>
</dbReference>
<feature type="domain" description="PAC" evidence="17">
    <location>
        <begin position="532"/>
        <end position="584"/>
    </location>
</feature>
<evidence type="ECO:0000256" key="11">
    <source>
        <dbReference type="ARBA" id="ARBA00023306"/>
    </source>
</evidence>
<dbReference type="Pfam" id="PF12860">
    <property type="entry name" value="PAS_7"/>
    <property type="match status" value="1"/>
</dbReference>
<keyword evidence="11" id="KW-0131">Cell cycle</keyword>
<evidence type="ECO:0000256" key="2">
    <source>
        <dbReference type="ARBA" id="ARBA00004370"/>
    </source>
</evidence>
<dbReference type="InterPro" id="IPR029016">
    <property type="entry name" value="GAF-like_dom_sf"/>
</dbReference>
<feature type="domain" description="PAS" evidence="16">
    <location>
        <begin position="457"/>
        <end position="498"/>
    </location>
</feature>
<dbReference type="Pfam" id="PF13426">
    <property type="entry name" value="PAS_9"/>
    <property type="match status" value="2"/>
</dbReference>
<dbReference type="EMBL" id="DF820463">
    <property type="protein sequence ID" value="GAK54977.1"/>
    <property type="molecule type" value="Genomic_DNA"/>
</dbReference>
<evidence type="ECO:0000256" key="10">
    <source>
        <dbReference type="ARBA" id="ARBA00023136"/>
    </source>
</evidence>
<dbReference type="STRING" id="1499967.U27_01808"/>
<dbReference type="Gene3D" id="3.30.450.20">
    <property type="entry name" value="PAS domain"/>
    <property type="match status" value="6"/>
</dbReference>
<dbReference type="eggNOG" id="COG2205">
    <property type="taxonomic scope" value="Bacteria"/>
</dbReference>
<dbReference type="Gene3D" id="3.30.450.40">
    <property type="match status" value="1"/>
</dbReference>
<dbReference type="InterPro" id="IPR000700">
    <property type="entry name" value="PAS-assoc_C"/>
</dbReference>
<dbReference type="InterPro" id="IPR036097">
    <property type="entry name" value="HisK_dim/P_sf"/>
</dbReference>
<dbReference type="SUPFAM" id="SSF52172">
    <property type="entry name" value="CheY-like"/>
    <property type="match status" value="1"/>
</dbReference>
<dbReference type="Pfam" id="PF08448">
    <property type="entry name" value="PAS_4"/>
    <property type="match status" value="1"/>
</dbReference>
<dbReference type="InterPro" id="IPR003018">
    <property type="entry name" value="GAF"/>
</dbReference>
<dbReference type="SUPFAM" id="SSF55781">
    <property type="entry name" value="GAF domain-like"/>
    <property type="match status" value="1"/>
</dbReference>
<evidence type="ECO:0000256" key="3">
    <source>
        <dbReference type="ARBA" id="ARBA00012438"/>
    </source>
</evidence>
<sequence>MFINLEPDDIAAGIHQALEDIGDFAGADRSYVFLLSDDGTYADNVYEWCAEGIDSQKQALQHLSIETFPWFTEQLQRSGVLHIARVANLPPEASAEKAGFEMQHIQSLVTVPLVHGKQIMGFLGFDAVKTEKTWKQEDIVLLQTAGNIFATTLQRQQAENALRESEKRYSGIFNATTDALVLVSADGRILDANVQACSIYGIPYNELLKLHLTDLVTPDYHDYLLNQIKMTIQTNKRLSLEAINLRSNGTPFHAEIQGGAFEFKGQSHFLAAIRDVSERKQAEEQLRIYHDRLENLVEERTTELVQTNQRLIKEIAERKQAELDLKKNEQWLAAILNSIEEGVIVTDDAGVVTFMNPASELLTGYSREDASGKDIIFHVFDKETRDPLPDPIKKVLQKNLAIGLTDHSFLLAKDGREIPVEYRGTPLRNERGNVTGVVLVFHDISEHLRTREVLTEERTLLRTLIDTLPDFVFVKDHQSRFVLNNSAHIRLLGASSQEELLGKSDFDIFPQQLAASYYADEQEVIHTGQALINHEEITIDPQGTTYYLLTTKVPLYDSHGEVIGIVGICRDISERKRAEVELRNKEELLRATLDSTTDGILVVDNTGQVTHANARFAEMWRIPETILVTRNNEQLLNYVLEQLENSQQFLMKVHGLYQTAVEDFDTLYFKDDRIFERFSCPLIQDGKSAGRVSSFRDVTARKRVEKELEAYQTHLEYLVEERTLKLQQLNAQLLREIDERRRAETEIQAIAQRFQTVIETVGEGITLSNDAGYFEIFNSEMQEISGYTRSEANSDSDFLARLYPLPSERQKAIDGMQEVRQCQSLRDIETTIQTKEGNQKTLLVSTAMMQYQGCDWFLSAYHDITIRKQTEKALQESEERYRTLVETSPDVIVLIGPERTVLTCNQQALRLNGADSIDEIIGRSVFDFLAPEEYRRALNDIQRTLELGSLKNVEYTCLKKDGTRFPTELSASRIRDDSQQGQSLVIVMHDITERKQIEQALQQAKEAAETANRAKSEFLAHMSHDLRTPLNAILGYTQILRSDPTLSEIHKNALDVMYRSGNHLLTLINDILDLSKIEARKLEIVSDIIFLPEFLKNLAEIGQIHAQQKAIRFDYHFSPKLPTRVYGDERRLQQILLNLLSNAVKFTNQGRVEFRVFCSIPRHSPFGTRLCFEVQDTGIGIPPDQLTQIFLPFHQVAHGGGFSHTEGTGLGLTISQYLVHSMGGELQVESAPGKGSRFWFELDMPETTVENARSGDVALEGSRIIGFRGAPRRLLIADDHDANRILLKDLLAPLGFELLEARNGRETLAKIFEDAPDLVFLDLVMSEMDGLEVVRQIRQAPELKDLIVIAISANVFEHTRQESLAAGCDDFLPKPINMSELLQKLQQYLQIEWQYQPFDSQPGQNNHIDTNLQTIAIPSYEEIHALIALAQQGHLKKLMIALDRLDQLDIRWKPLTTQVRQFANRFEIDHICQFLEQNFEREGMPCKTSPKGSF</sequence>
<organism evidence="18">
    <name type="scientific">Vecturithrix granuli</name>
    <dbReference type="NCBI Taxonomy" id="1499967"/>
    <lineage>
        <taxon>Bacteria</taxon>
        <taxon>Candidatus Moduliflexota</taxon>
        <taxon>Candidatus Vecturitrichia</taxon>
        <taxon>Candidatus Vecturitrichales</taxon>
        <taxon>Candidatus Vecturitrichaceae</taxon>
        <taxon>Candidatus Vecturithrix</taxon>
    </lineage>
</organism>
<dbReference type="PANTHER" id="PTHR43047">
    <property type="entry name" value="TWO-COMPONENT HISTIDINE PROTEIN KINASE"/>
    <property type="match status" value="1"/>
</dbReference>
<dbReference type="Pfam" id="PF01590">
    <property type="entry name" value="GAF"/>
    <property type="match status" value="1"/>
</dbReference>
<feature type="domain" description="Response regulatory" evidence="15">
    <location>
        <begin position="1273"/>
        <end position="1389"/>
    </location>
</feature>
<dbReference type="InterPro" id="IPR001610">
    <property type="entry name" value="PAC"/>
</dbReference>
<feature type="domain" description="PAS" evidence="16">
    <location>
        <begin position="750"/>
        <end position="804"/>
    </location>
</feature>
<protein>
    <recommendedName>
        <fullName evidence="3">histidine kinase</fullName>
        <ecNumber evidence="3">2.7.13.3</ecNumber>
    </recommendedName>
</protein>
<dbReference type="eggNOG" id="COG5002">
    <property type="taxonomic scope" value="Bacteria"/>
</dbReference>
<dbReference type="InterPro" id="IPR003661">
    <property type="entry name" value="HisK_dim/P_dom"/>
</dbReference>
<feature type="domain" description="Histidine kinase" evidence="14">
    <location>
        <begin position="1021"/>
        <end position="1246"/>
    </location>
</feature>
<evidence type="ECO:0000256" key="13">
    <source>
        <dbReference type="SAM" id="Coils"/>
    </source>
</evidence>
<dbReference type="Pfam" id="PF00072">
    <property type="entry name" value="Response_reg"/>
    <property type="match status" value="1"/>
</dbReference>
<feature type="domain" description="PAC" evidence="17">
    <location>
        <begin position="238"/>
        <end position="288"/>
    </location>
</feature>
<dbReference type="GO" id="GO:0000155">
    <property type="term" value="F:phosphorelay sensor kinase activity"/>
    <property type="evidence" value="ECO:0007669"/>
    <property type="project" value="InterPro"/>
</dbReference>
<dbReference type="SMART" id="SM00387">
    <property type="entry name" value="HATPase_c"/>
    <property type="match status" value="1"/>
</dbReference>
<dbReference type="InterPro" id="IPR000014">
    <property type="entry name" value="PAS"/>
</dbReference>
<dbReference type="InterPro" id="IPR013656">
    <property type="entry name" value="PAS_4"/>
</dbReference>
<keyword evidence="5" id="KW-0808">Transferase</keyword>
<dbReference type="InterPro" id="IPR001789">
    <property type="entry name" value="Sig_transdc_resp-reg_receiver"/>
</dbReference>
<evidence type="ECO:0000256" key="8">
    <source>
        <dbReference type="ARBA" id="ARBA00022840"/>
    </source>
</evidence>